<proteinExistence type="predicted"/>
<name>A0A9N8H7L5_9STRA</name>
<dbReference type="InterPro" id="IPR050194">
    <property type="entry name" value="Glycosyltransferase_grp1"/>
</dbReference>
<dbReference type="Gene3D" id="3.40.50.2000">
    <property type="entry name" value="Glycogen Phosphorylase B"/>
    <property type="match status" value="1"/>
</dbReference>
<dbReference type="PANTHER" id="PTHR45947:SF3">
    <property type="entry name" value="SULFOQUINOVOSYL TRANSFERASE SQD2"/>
    <property type="match status" value="1"/>
</dbReference>
<evidence type="ECO:0000256" key="1">
    <source>
        <dbReference type="ARBA" id="ARBA00022676"/>
    </source>
</evidence>
<protein>
    <recommendedName>
        <fullName evidence="2">Glycosyl transferase family 1 domain-containing protein</fullName>
    </recommendedName>
</protein>
<dbReference type="EMBL" id="CAICTM010000183">
    <property type="protein sequence ID" value="CAB9504056.1"/>
    <property type="molecule type" value="Genomic_DNA"/>
</dbReference>
<sequence length="305" mass="33361">MRQRILIFGADVILIPDPIVIMADVMMIAPGHYEARELGAALVYDIHSNIVDMAPMINPWMGLPLVQRALHWLHKEMLKYANMVLVISEQQEKHLRDETGSQSFTPSTMIGSHCDVTFTWVGRLSKEKYIGEVLNATSGLLKGNGSWQNTCLAVAGPDQGELSVLQHYVQEHPKNIFYMGNLEQSEVGTLLQASDAMLFVGGVGETLARVVTDALGCHTPVVAVATPQSTWWQNREDLPHVDLTVSSDAVKELMDRMTAFSTSAGGLHDALVAGAAHSAPNQISEREAVAHKLMTLDSVYGGFSR</sequence>
<keyword evidence="1" id="KW-0328">Glycosyltransferase</keyword>
<organism evidence="3 4">
    <name type="scientific">Seminavis robusta</name>
    <dbReference type="NCBI Taxonomy" id="568900"/>
    <lineage>
        <taxon>Eukaryota</taxon>
        <taxon>Sar</taxon>
        <taxon>Stramenopiles</taxon>
        <taxon>Ochrophyta</taxon>
        <taxon>Bacillariophyta</taxon>
        <taxon>Bacillariophyceae</taxon>
        <taxon>Bacillariophycidae</taxon>
        <taxon>Naviculales</taxon>
        <taxon>Naviculaceae</taxon>
        <taxon>Seminavis</taxon>
    </lineage>
</organism>
<keyword evidence="4" id="KW-1185">Reference proteome</keyword>
<dbReference type="GO" id="GO:0016757">
    <property type="term" value="F:glycosyltransferase activity"/>
    <property type="evidence" value="ECO:0007669"/>
    <property type="project" value="UniProtKB-KW"/>
</dbReference>
<gene>
    <name evidence="3" type="ORF">SEMRO_184_G080030.1</name>
</gene>
<reference evidence="3" key="1">
    <citation type="submission" date="2020-06" db="EMBL/GenBank/DDBJ databases">
        <authorList>
            <consortium name="Plant Systems Biology data submission"/>
        </authorList>
    </citation>
    <scope>NUCLEOTIDE SEQUENCE</scope>
    <source>
        <strain evidence="3">D6</strain>
    </source>
</reference>
<dbReference type="Proteomes" id="UP001153069">
    <property type="component" value="Unassembled WGS sequence"/>
</dbReference>
<evidence type="ECO:0000259" key="2">
    <source>
        <dbReference type="Pfam" id="PF00534"/>
    </source>
</evidence>
<dbReference type="AlphaFoldDB" id="A0A9N8H7L5"/>
<accession>A0A9N8H7L5</accession>
<dbReference type="Pfam" id="PF00534">
    <property type="entry name" value="Glycos_transf_1"/>
    <property type="match status" value="1"/>
</dbReference>
<dbReference type="InterPro" id="IPR001296">
    <property type="entry name" value="Glyco_trans_1"/>
</dbReference>
<evidence type="ECO:0000313" key="4">
    <source>
        <dbReference type="Proteomes" id="UP001153069"/>
    </source>
</evidence>
<feature type="domain" description="Glycosyl transferase family 1" evidence="2">
    <location>
        <begin position="118"/>
        <end position="227"/>
    </location>
</feature>
<keyword evidence="1" id="KW-0808">Transferase</keyword>
<comment type="caution">
    <text evidence="3">The sequence shown here is derived from an EMBL/GenBank/DDBJ whole genome shotgun (WGS) entry which is preliminary data.</text>
</comment>
<dbReference type="SUPFAM" id="SSF53756">
    <property type="entry name" value="UDP-Glycosyltransferase/glycogen phosphorylase"/>
    <property type="match status" value="1"/>
</dbReference>
<dbReference type="PANTHER" id="PTHR45947">
    <property type="entry name" value="SULFOQUINOVOSYL TRANSFERASE SQD2"/>
    <property type="match status" value="1"/>
</dbReference>
<evidence type="ECO:0000313" key="3">
    <source>
        <dbReference type="EMBL" id="CAB9504056.1"/>
    </source>
</evidence>